<proteinExistence type="predicted"/>
<keyword evidence="1" id="KW-0472">Membrane</keyword>
<gene>
    <name evidence="3" type="primary">LOC106459145</name>
</gene>
<feature type="transmembrane region" description="Helical" evidence="1">
    <location>
        <begin position="12"/>
        <end position="34"/>
    </location>
</feature>
<feature type="transmembrane region" description="Helical" evidence="1">
    <location>
        <begin position="305"/>
        <end position="330"/>
    </location>
</feature>
<dbReference type="Proteomes" id="UP000694941">
    <property type="component" value="Unplaced"/>
</dbReference>
<evidence type="ECO:0000313" key="3">
    <source>
        <dbReference type="RefSeq" id="XP_013774193.1"/>
    </source>
</evidence>
<name>A0ABM1B3Q6_LIMPO</name>
<dbReference type="GeneID" id="106459145"/>
<accession>A0ABM1B3Q6</accession>
<protein>
    <submittedName>
        <fullName evidence="3">Uncharacterized protein LOC106459145 isoform X2</fullName>
    </submittedName>
</protein>
<sequence>MAIKENYPQRSLAFISLALGFLVIWTVVLAGILVSRTLKEEGTAKQTTRVFSIHEDVGKISFALGHELVSTVDWLLSQGSKEGQSKTDLYVVTWKTTDSVLRSVQETSTDRWVTSVLQVLDQVQVKLKKFRGTLTEESSPYNVVEFYLGLSNMILNKCFILDYGQQLPVPSLSYTLFIQGMSQRFGELALGTIYVKSDLPFNKTGYLSLREGSTQLMSTSFHFTPRARAKWAELQEQEPGVERVLEMVAEDILAGGQMRGGSELAKAYLGGVTEEVAMLLLTKDVLNATLSSSIQRLSQRTHNTLAFHMSVCVVAVVAVIVCLIITGCAFRHIGQNQGNFINFNNTSSADCPETHDKAQILSGSGYFKPQCHL</sequence>
<reference evidence="3" key="1">
    <citation type="submission" date="2025-08" db="UniProtKB">
        <authorList>
            <consortium name="RefSeq"/>
        </authorList>
    </citation>
    <scope>IDENTIFICATION</scope>
    <source>
        <tissue evidence="3">Muscle</tissue>
    </source>
</reference>
<keyword evidence="1" id="KW-1133">Transmembrane helix</keyword>
<dbReference type="RefSeq" id="XP_013774193.1">
    <property type="nucleotide sequence ID" value="XM_013918739.2"/>
</dbReference>
<evidence type="ECO:0000256" key="1">
    <source>
        <dbReference type="SAM" id="Phobius"/>
    </source>
</evidence>
<evidence type="ECO:0000313" key="2">
    <source>
        <dbReference type="Proteomes" id="UP000694941"/>
    </source>
</evidence>
<keyword evidence="1" id="KW-0812">Transmembrane</keyword>
<organism evidence="2 3">
    <name type="scientific">Limulus polyphemus</name>
    <name type="common">Atlantic horseshoe crab</name>
    <dbReference type="NCBI Taxonomy" id="6850"/>
    <lineage>
        <taxon>Eukaryota</taxon>
        <taxon>Metazoa</taxon>
        <taxon>Ecdysozoa</taxon>
        <taxon>Arthropoda</taxon>
        <taxon>Chelicerata</taxon>
        <taxon>Merostomata</taxon>
        <taxon>Xiphosura</taxon>
        <taxon>Limulidae</taxon>
        <taxon>Limulus</taxon>
    </lineage>
</organism>
<keyword evidence="2" id="KW-1185">Reference proteome</keyword>